<evidence type="ECO:0000259" key="1">
    <source>
        <dbReference type="PROSITE" id="PS50206"/>
    </source>
</evidence>
<dbReference type="PROSITE" id="PS50206">
    <property type="entry name" value="RHODANESE_3"/>
    <property type="match status" value="1"/>
</dbReference>
<dbReference type="InterPro" id="IPR050229">
    <property type="entry name" value="GlpE_sulfurtransferase"/>
</dbReference>
<dbReference type="Pfam" id="PF00581">
    <property type="entry name" value="Rhodanese"/>
    <property type="match status" value="1"/>
</dbReference>
<dbReference type="Gene3D" id="3.40.250.10">
    <property type="entry name" value="Rhodanese-like domain"/>
    <property type="match status" value="1"/>
</dbReference>
<evidence type="ECO:0000313" key="2">
    <source>
        <dbReference type="EMBL" id="SDW15756.1"/>
    </source>
</evidence>
<dbReference type="PANTHER" id="PTHR43031">
    <property type="entry name" value="FAD-DEPENDENT OXIDOREDUCTASE"/>
    <property type="match status" value="1"/>
</dbReference>
<dbReference type="EMBL" id="FNNO01000001">
    <property type="protein sequence ID" value="SDW15756.1"/>
    <property type="molecule type" value="Genomic_DNA"/>
</dbReference>
<keyword evidence="3" id="KW-1185">Reference proteome</keyword>
<feature type="domain" description="Rhodanese" evidence="1">
    <location>
        <begin position="20"/>
        <end position="100"/>
    </location>
</feature>
<accession>A0A8X8LCC6</accession>
<proteinExistence type="predicted"/>
<evidence type="ECO:0000313" key="3">
    <source>
        <dbReference type="Proteomes" id="UP000198711"/>
    </source>
</evidence>
<dbReference type="SMART" id="SM00450">
    <property type="entry name" value="RHOD"/>
    <property type="match status" value="1"/>
</dbReference>
<dbReference type="RefSeq" id="WP_092721518.1">
    <property type="nucleotide sequence ID" value="NZ_FNNO01000001.1"/>
</dbReference>
<dbReference type="PANTHER" id="PTHR43031:SF1">
    <property type="entry name" value="PYRIDINE NUCLEOTIDE-DISULPHIDE OXIDOREDUCTASE"/>
    <property type="match status" value="1"/>
</dbReference>
<gene>
    <name evidence="2" type="ORF">SAMN05444410_101373</name>
</gene>
<dbReference type="InterPro" id="IPR036873">
    <property type="entry name" value="Rhodanese-like_dom_sf"/>
</dbReference>
<name>A0A8X8LCC6_9BACT</name>
<sequence>MLKFFKSLFGKDNQELVRAFENGAVIVDVRTAAEFSQGHIPGSKNIPLNELKLKSDLIRKWNKPVITVCRSGNRSGIAKGILKATGIDAYNGGAWTNLKTSQ</sequence>
<organism evidence="2 3">
    <name type="scientific">Hydrobacter penzbergensis</name>
    <dbReference type="NCBI Taxonomy" id="1235997"/>
    <lineage>
        <taxon>Bacteria</taxon>
        <taxon>Pseudomonadati</taxon>
        <taxon>Bacteroidota</taxon>
        <taxon>Chitinophagia</taxon>
        <taxon>Chitinophagales</taxon>
        <taxon>Chitinophagaceae</taxon>
        <taxon>Hydrobacter</taxon>
    </lineage>
</organism>
<protein>
    <submittedName>
        <fullName evidence="2">Rhodanese-related sulfurtransferase</fullName>
    </submittedName>
</protein>
<dbReference type="InterPro" id="IPR001763">
    <property type="entry name" value="Rhodanese-like_dom"/>
</dbReference>
<dbReference type="SUPFAM" id="SSF52821">
    <property type="entry name" value="Rhodanese/Cell cycle control phosphatase"/>
    <property type="match status" value="1"/>
</dbReference>
<dbReference type="AlphaFoldDB" id="A0A8X8LCC6"/>
<dbReference type="CDD" id="cd00158">
    <property type="entry name" value="RHOD"/>
    <property type="match status" value="1"/>
</dbReference>
<reference evidence="2 3" key="1">
    <citation type="submission" date="2016-10" db="EMBL/GenBank/DDBJ databases">
        <authorList>
            <person name="Varghese N."/>
            <person name="Submissions S."/>
        </authorList>
    </citation>
    <scope>NUCLEOTIDE SEQUENCE [LARGE SCALE GENOMIC DNA]</scope>
    <source>
        <strain evidence="2 3">DSM 25353</strain>
    </source>
</reference>
<dbReference type="Proteomes" id="UP000198711">
    <property type="component" value="Unassembled WGS sequence"/>
</dbReference>
<comment type="caution">
    <text evidence="2">The sequence shown here is derived from an EMBL/GenBank/DDBJ whole genome shotgun (WGS) entry which is preliminary data.</text>
</comment>